<evidence type="ECO:0000313" key="10">
    <source>
        <dbReference type="EMBL" id="MBE5918391.1"/>
    </source>
</evidence>
<keyword evidence="3" id="KW-0249">Electron transport</keyword>
<keyword evidence="2" id="KW-0813">Transport</keyword>
<evidence type="ECO:0000313" key="11">
    <source>
        <dbReference type="Proteomes" id="UP000766246"/>
    </source>
</evidence>
<dbReference type="Pfam" id="PF00085">
    <property type="entry name" value="Thioredoxin"/>
    <property type="match status" value="1"/>
</dbReference>
<evidence type="ECO:0000256" key="3">
    <source>
        <dbReference type="ARBA" id="ARBA00022982"/>
    </source>
</evidence>
<accession>A0A927YPH7</accession>
<comment type="similarity">
    <text evidence="1 6">Belongs to the thioredoxin family.</text>
</comment>
<reference evidence="10" key="1">
    <citation type="submission" date="2019-04" db="EMBL/GenBank/DDBJ databases">
        <title>Evolution of Biomass-Degrading Anaerobic Consortia Revealed by Metagenomics.</title>
        <authorList>
            <person name="Peng X."/>
        </authorList>
    </citation>
    <scope>NUCLEOTIDE SEQUENCE</scope>
    <source>
        <strain evidence="10">SIG311</strain>
    </source>
</reference>
<feature type="site" description="Deprotonates C-terminal active site Cys" evidence="7">
    <location>
        <position position="24"/>
    </location>
</feature>
<gene>
    <name evidence="10" type="ORF">E7272_00980</name>
</gene>
<protein>
    <recommendedName>
        <fullName evidence="6">Thioredoxin</fullName>
    </recommendedName>
</protein>
<evidence type="ECO:0000256" key="8">
    <source>
        <dbReference type="PIRSR" id="PIRSR000077-4"/>
    </source>
</evidence>
<dbReference type="InterPro" id="IPR036249">
    <property type="entry name" value="Thioredoxin-like_sf"/>
</dbReference>
<dbReference type="GO" id="GO:0005737">
    <property type="term" value="C:cytoplasm"/>
    <property type="evidence" value="ECO:0007669"/>
    <property type="project" value="TreeGrafter"/>
</dbReference>
<dbReference type="AlphaFoldDB" id="A0A927YPH7"/>
<keyword evidence="4 8" id="KW-1015">Disulfide bond</keyword>
<dbReference type="EMBL" id="SVER01000002">
    <property type="protein sequence ID" value="MBE5918391.1"/>
    <property type="molecule type" value="Genomic_DNA"/>
</dbReference>
<dbReference type="InterPro" id="IPR005746">
    <property type="entry name" value="Thioredoxin"/>
</dbReference>
<organism evidence="10 11">
    <name type="scientific">Pseudobutyrivibrio ruminis</name>
    <dbReference type="NCBI Taxonomy" id="46206"/>
    <lineage>
        <taxon>Bacteria</taxon>
        <taxon>Bacillati</taxon>
        <taxon>Bacillota</taxon>
        <taxon>Clostridia</taxon>
        <taxon>Lachnospirales</taxon>
        <taxon>Lachnospiraceae</taxon>
        <taxon>Pseudobutyrivibrio</taxon>
    </lineage>
</organism>
<dbReference type="InterPro" id="IPR013766">
    <property type="entry name" value="Thioredoxin_domain"/>
</dbReference>
<feature type="site" description="Contributes to redox potential value" evidence="7">
    <location>
        <position position="31"/>
    </location>
</feature>
<proteinExistence type="inferred from homology"/>
<evidence type="ECO:0000256" key="5">
    <source>
        <dbReference type="ARBA" id="ARBA00023284"/>
    </source>
</evidence>
<dbReference type="PROSITE" id="PS51352">
    <property type="entry name" value="THIOREDOXIN_2"/>
    <property type="match status" value="1"/>
</dbReference>
<comment type="caution">
    <text evidence="10">The sequence shown here is derived from an EMBL/GenBank/DDBJ whole genome shotgun (WGS) entry which is preliminary data.</text>
</comment>
<evidence type="ECO:0000256" key="7">
    <source>
        <dbReference type="PIRSR" id="PIRSR000077-1"/>
    </source>
</evidence>
<evidence type="ECO:0000256" key="1">
    <source>
        <dbReference type="ARBA" id="ARBA00008987"/>
    </source>
</evidence>
<evidence type="ECO:0000256" key="2">
    <source>
        <dbReference type="ARBA" id="ARBA00022448"/>
    </source>
</evidence>
<dbReference type="GO" id="GO:0015035">
    <property type="term" value="F:protein-disulfide reductase activity"/>
    <property type="evidence" value="ECO:0007669"/>
    <property type="project" value="InterPro"/>
</dbReference>
<dbReference type="SUPFAM" id="SSF52833">
    <property type="entry name" value="Thioredoxin-like"/>
    <property type="match status" value="1"/>
</dbReference>
<feature type="active site" description="Nucleophile" evidence="7">
    <location>
        <position position="30"/>
    </location>
</feature>
<keyword evidence="5 8" id="KW-0676">Redox-active center</keyword>
<name>A0A927YPH7_9FIRM</name>
<dbReference type="PIRSF" id="PIRSF000077">
    <property type="entry name" value="Thioredoxin"/>
    <property type="match status" value="1"/>
</dbReference>
<dbReference type="CDD" id="cd02947">
    <property type="entry name" value="TRX_family"/>
    <property type="match status" value="1"/>
</dbReference>
<sequence length="105" mass="12053">MAERVYTDDFASKVLESEVPTIVDFYSDSCITCKKLAPTLCDIEEEYEGKLNVFKVNTNYDTKLVEDYEIKSNPTLILFKDGKAIGKQIGPRDYEDLVDWIDDLI</sequence>
<feature type="active site" description="Nucleophile" evidence="7">
    <location>
        <position position="33"/>
    </location>
</feature>
<dbReference type="PANTHER" id="PTHR45663:SF11">
    <property type="entry name" value="GEO12009P1"/>
    <property type="match status" value="1"/>
</dbReference>
<evidence type="ECO:0000259" key="9">
    <source>
        <dbReference type="PROSITE" id="PS51352"/>
    </source>
</evidence>
<dbReference type="Proteomes" id="UP000766246">
    <property type="component" value="Unassembled WGS sequence"/>
</dbReference>
<dbReference type="Gene3D" id="3.40.30.10">
    <property type="entry name" value="Glutaredoxin"/>
    <property type="match status" value="1"/>
</dbReference>
<dbReference type="PANTHER" id="PTHR45663">
    <property type="entry name" value="GEO12009P1"/>
    <property type="match status" value="1"/>
</dbReference>
<evidence type="ECO:0000256" key="4">
    <source>
        <dbReference type="ARBA" id="ARBA00023157"/>
    </source>
</evidence>
<feature type="domain" description="Thioredoxin" evidence="9">
    <location>
        <begin position="1"/>
        <end position="105"/>
    </location>
</feature>
<feature type="disulfide bond" description="Redox-active" evidence="8">
    <location>
        <begin position="30"/>
        <end position="33"/>
    </location>
</feature>
<feature type="site" description="Contributes to redox potential value" evidence="7">
    <location>
        <position position="32"/>
    </location>
</feature>
<evidence type="ECO:0000256" key="6">
    <source>
        <dbReference type="PIRNR" id="PIRNR000077"/>
    </source>
</evidence>